<sequence length="425" mass="47689">MKQFFGATLLVCCLLAGSAIASQPEAARFDNYKVYKVSVKDEAQLAEFKKLGNNLPVTYLQDVGGADREYDIAVDPANQQRLEQLLQYLELAWNVQINDLQDILEQALYNSTSPMDWDSYHSLDVIYDWIDRQCLRNFLFVKCEVIGFSYEGRPIKSLTISKRQGNKAIFIEGNIHAVEWISSATVTYLLNELLNSDDPSILQLTWNYDWIFVPVLNPDGFVYTHDVSRLWRKNRRPTGFSNSSGICYGIDMNRNFGFHWGGAGWNIDVPCDHWYGGAEPNSEPEVQALESFVSALPDGYVGAYIAMHSYGQYLLLPYGHTTTEFPENYDQMLRIAKAFADAAVVPYGTNFTYGASGILSYVVSGAVKDWAYGVKGIPFTCTLELRDRGQYGFFLPAAQIKEVGVEVTLGLRALIAKGTEEGIFG</sequence>
<evidence type="ECO:0000256" key="12">
    <source>
        <dbReference type="ARBA" id="ARBA00023157"/>
    </source>
</evidence>
<dbReference type="PRINTS" id="PR00765">
    <property type="entry name" value="CRBOXYPTASEA"/>
</dbReference>
<keyword evidence="17" id="KW-1185">Reference proteome</keyword>
<dbReference type="GO" id="GO:0005615">
    <property type="term" value="C:extracellular space"/>
    <property type="evidence" value="ECO:0007669"/>
    <property type="project" value="TreeGrafter"/>
</dbReference>
<evidence type="ECO:0000313" key="17">
    <source>
        <dbReference type="Proteomes" id="UP000504634"/>
    </source>
</evidence>
<evidence type="ECO:0000256" key="5">
    <source>
        <dbReference type="ARBA" id="ARBA00022645"/>
    </source>
</evidence>
<evidence type="ECO:0000256" key="1">
    <source>
        <dbReference type="ARBA" id="ARBA00001947"/>
    </source>
</evidence>
<evidence type="ECO:0000256" key="4">
    <source>
        <dbReference type="ARBA" id="ARBA00022525"/>
    </source>
</evidence>
<feature type="domain" description="Peptidase M14" evidence="16">
    <location>
        <begin position="119"/>
        <end position="418"/>
    </location>
</feature>
<gene>
    <name evidence="18" type="primary">LOC115634703</name>
</gene>
<dbReference type="SUPFAM" id="SSF53187">
    <property type="entry name" value="Zn-dependent exopeptidases"/>
    <property type="match status" value="1"/>
</dbReference>
<dbReference type="AlphaFoldDB" id="A0A6J2UMH2"/>
<reference evidence="18" key="1">
    <citation type="submission" date="2025-08" db="UniProtKB">
        <authorList>
            <consortium name="RefSeq"/>
        </authorList>
    </citation>
    <scope>IDENTIFICATION</scope>
    <source>
        <strain evidence="18">11010-0011.00</strain>
        <tissue evidence="18">Whole body</tissue>
    </source>
</reference>
<name>A0A6J2UMH2_DROLE</name>
<dbReference type="GeneID" id="115634703"/>
<evidence type="ECO:0000256" key="6">
    <source>
        <dbReference type="ARBA" id="ARBA00022670"/>
    </source>
</evidence>
<dbReference type="GO" id="GO:0006508">
    <property type="term" value="P:proteolysis"/>
    <property type="evidence" value="ECO:0007669"/>
    <property type="project" value="UniProtKB-KW"/>
</dbReference>
<dbReference type="Gene3D" id="3.30.70.340">
    <property type="entry name" value="Metallocarboxypeptidase-like"/>
    <property type="match status" value="1"/>
</dbReference>
<keyword evidence="5" id="KW-0121">Carboxypeptidase</keyword>
<dbReference type="InterPro" id="IPR057246">
    <property type="entry name" value="CARBOXYPEPT_ZN_1"/>
</dbReference>
<evidence type="ECO:0000256" key="7">
    <source>
        <dbReference type="ARBA" id="ARBA00022723"/>
    </source>
</evidence>
<dbReference type="SMART" id="SM00631">
    <property type="entry name" value="Zn_pept"/>
    <property type="match status" value="1"/>
</dbReference>
<dbReference type="SUPFAM" id="SSF54897">
    <property type="entry name" value="Protease propeptides/inhibitors"/>
    <property type="match status" value="1"/>
</dbReference>
<evidence type="ECO:0000256" key="10">
    <source>
        <dbReference type="ARBA" id="ARBA00022833"/>
    </source>
</evidence>
<evidence type="ECO:0000256" key="3">
    <source>
        <dbReference type="ARBA" id="ARBA00005988"/>
    </source>
</evidence>
<dbReference type="PROSITE" id="PS00132">
    <property type="entry name" value="CARBOXYPEPT_ZN_1"/>
    <property type="match status" value="1"/>
</dbReference>
<dbReference type="Pfam" id="PF02244">
    <property type="entry name" value="Propep_M14"/>
    <property type="match status" value="1"/>
</dbReference>
<feature type="chain" id="PRO_5026715420" evidence="15">
    <location>
        <begin position="22"/>
        <end position="425"/>
    </location>
</feature>
<comment type="cofactor">
    <cofactor evidence="1">
        <name>Zn(2+)</name>
        <dbReference type="ChEBI" id="CHEBI:29105"/>
    </cofactor>
</comment>
<dbReference type="OrthoDB" id="3626597at2759"/>
<evidence type="ECO:0000256" key="9">
    <source>
        <dbReference type="ARBA" id="ARBA00022801"/>
    </source>
</evidence>
<keyword evidence="9" id="KW-0378">Hydrolase</keyword>
<dbReference type="Gene3D" id="3.40.630.10">
    <property type="entry name" value="Zn peptidases"/>
    <property type="match status" value="1"/>
</dbReference>
<dbReference type="GO" id="GO:0008270">
    <property type="term" value="F:zinc ion binding"/>
    <property type="evidence" value="ECO:0007669"/>
    <property type="project" value="InterPro"/>
</dbReference>
<dbReference type="GO" id="GO:0004181">
    <property type="term" value="F:metallocarboxypeptidase activity"/>
    <property type="evidence" value="ECO:0007669"/>
    <property type="project" value="InterPro"/>
</dbReference>
<dbReference type="RefSeq" id="XP_030388442.1">
    <property type="nucleotide sequence ID" value="XM_030532582.1"/>
</dbReference>
<evidence type="ECO:0000256" key="11">
    <source>
        <dbReference type="ARBA" id="ARBA00023049"/>
    </source>
</evidence>
<dbReference type="InterPro" id="IPR003146">
    <property type="entry name" value="M14A_act_pep"/>
</dbReference>
<dbReference type="InterPro" id="IPR036990">
    <property type="entry name" value="M14A-like_propep"/>
</dbReference>
<comment type="subcellular location">
    <subcellularLocation>
        <location evidence="2">Secreted</location>
    </subcellularLocation>
</comment>
<feature type="signal peptide" evidence="15">
    <location>
        <begin position="1"/>
        <end position="21"/>
    </location>
</feature>
<keyword evidence="4" id="KW-0964">Secreted</keyword>
<evidence type="ECO:0000256" key="2">
    <source>
        <dbReference type="ARBA" id="ARBA00004613"/>
    </source>
</evidence>
<keyword evidence="11" id="KW-0482">Metalloprotease</keyword>
<keyword evidence="10" id="KW-0862">Zinc</keyword>
<dbReference type="Pfam" id="PF00246">
    <property type="entry name" value="Peptidase_M14"/>
    <property type="match status" value="1"/>
</dbReference>
<dbReference type="CDD" id="cd03860">
    <property type="entry name" value="M14_CP_A-B_like"/>
    <property type="match status" value="1"/>
</dbReference>
<evidence type="ECO:0000259" key="16">
    <source>
        <dbReference type="PROSITE" id="PS52035"/>
    </source>
</evidence>
<feature type="active site" description="Proton donor/acceptor" evidence="14">
    <location>
        <position position="384"/>
    </location>
</feature>
<keyword evidence="8 15" id="KW-0732">Signal</keyword>
<dbReference type="InterPro" id="IPR000834">
    <property type="entry name" value="Peptidase_M14"/>
</dbReference>
<dbReference type="FunFam" id="3.40.630.10:FF:000040">
    <property type="entry name" value="zinc carboxypeptidase"/>
    <property type="match status" value="1"/>
</dbReference>
<evidence type="ECO:0000256" key="13">
    <source>
        <dbReference type="ARBA" id="ARBA00057299"/>
    </source>
</evidence>
<dbReference type="PROSITE" id="PS52035">
    <property type="entry name" value="PEPTIDASE_M14"/>
    <property type="match status" value="1"/>
</dbReference>
<evidence type="ECO:0000256" key="8">
    <source>
        <dbReference type="ARBA" id="ARBA00022729"/>
    </source>
</evidence>
<dbReference type="PANTHER" id="PTHR11705:SF123">
    <property type="entry name" value="PEPTIDASE M14 CARBOXYPEPTIDASE A DOMAIN-CONTAINING PROTEIN-RELATED"/>
    <property type="match status" value="1"/>
</dbReference>
<keyword evidence="6" id="KW-0645">Protease</keyword>
<proteinExistence type="inferred from homology"/>
<evidence type="ECO:0000313" key="18">
    <source>
        <dbReference type="RefSeq" id="XP_030388442.1"/>
    </source>
</evidence>
<dbReference type="Proteomes" id="UP000504634">
    <property type="component" value="Unplaced"/>
</dbReference>
<comment type="function">
    <text evidence="13">Involved in the digestion of the blood meal.</text>
</comment>
<evidence type="ECO:0000256" key="14">
    <source>
        <dbReference type="PROSITE-ProRule" id="PRU01379"/>
    </source>
</evidence>
<dbReference type="PANTHER" id="PTHR11705">
    <property type="entry name" value="PROTEASE FAMILY M14 CARBOXYPEPTIDASE A,B"/>
    <property type="match status" value="1"/>
</dbReference>
<evidence type="ECO:0000256" key="15">
    <source>
        <dbReference type="SAM" id="SignalP"/>
    </source>
</evidence>
<keyword evidence="12" id="KW-1015">Disulfide bond</keyword>
<accession>A0A6J2UMH2</accession>
<comment type="similarity">
    <text evidence="3 14">Belongs to the peptidase M14 family.</text>
</comment>
<organism evidence="17 18">
    <name type="scientific">Drosophila lebanonensis</name>
    <name type="common">Fruit fly</name>
    <name type="synonym">Scaptodrosophila lebanonensis</name>
    <dbReference type="NCBI Taxonomy" id="7225"/>
    <lineage>
        <taxon>Eukaryota</taxon>
        <taxon>Metazoa</taxon>
        <taxon>Ecdysozoa</taxon>
        <taxon>Arthropoda</taxon>
        <taxon>Hexapoda</taxon>
        <taxon>Insecta</taxon>
        <taxon>Pterygota</taxon>
        <taxon>Neoptera</taxon>
        <taxon>Endopterygota</taxon>
        <taxon>Diptera</taxon>
        <taxon>Brachycera</taxon>
        <taxon>Muscomorpha</taxon>
        <taxon>Ephydroidea</taxon>
        <taxon>Drosophilidae</taxon>
        <taxon>Scaptodrosophila</taxon>
    </lineage>
</organism>
<protein>
    <submittedName>
        <fullName evidence="18">Zinc carboxypeptidase-like</fullName>
    </submittedName>
</protein>
<keyword evidence="7" id="KW-0479">Metal-binding</keyword>